<dbReference type="OrthoDB" id="531564at2759"/>
<comment type="caution">
    <text evidence="1">The sequence shown here is derived from an EMBL/GenBank/DDBJ whole genome shotgun (WGS) entry which is preliminary data.</text>
</comment>
<gene>
    <name evidence="1" type="ORF">Rsub_10016</name>
</gene>
<sequence length="122" mass="13192">MSLARTGRLLGRAWQQAAAGGAAQAAAQQQHGGAAAGALRAQLGAQARAFGAHAGGEGVTYAGLTLKKAPFWEYASSKAIGGFMWFWVFYMMYNNWEHKMYGLPYLFEKEGLDDDDEGHGHH</sequence>
<evidence type="ECO:0000313" key="2">
    <source>
        <dbReference type="Proteomes" id="UP000247498"/>
    </source>
</evidence>
<keyword evidence="2" id="KW-1185">Reference proteome</keyword>
<evidence type="ECO:0000313" key="1">
    <source>
        <dbReference type="EMBL" id="GBF97325.1"/>
    </source>
</evidence>
<proteinExistence type="predicted"/>
<dbReference type="FunCoup" id="A0A2V0PJV5">
    <property type="interactions" value="240"/>
</dbReference>
<dbReference type="AlphaFoldDB" id="A0A2V0PJV5"/>
<organism evidence="1 2">
    <name type="scientific">Raphidocelis subcapitata</name>
    <dbReference type="NCBI Taxonomy" id="307507"/>
    <lineage>
        <taxon>Eukaryota</taxon>
        <taxon>Viridiplantae</taxon>
        <taxon>Chlorophyta</taxon>
        <taxon>core chlorophytes</taxon>
        <taxon>Chlorophyceae</taxon>
        <taxon>CS clade</taxon>
        <taxon>Sphaeropleales</taxon>
        <taxon>Selenastraceae</taxon>
        <taxon>Raphidocelis</taxon>
    </lineage>
</organism>
<protein>
    <submittedName>
        <fullName evidence="1">Uncharacterized protein</fullName>
    </submittedName>
</protein>
<dbReference type="Proteomes" id="UP000247498">
    <property type="component" value="Unassembled WGS sequence"/>
</dbReference>
<name>A0A2V0PJV5_9CHLO</name>
<dbReference type="EMBL" id="BDRX01000096">
    <property type="protein sequence ID" value="GBF97325.1"/>
    <property type="molecule type" value="Genomic_DNA"/>
</dbReference>
<accession>A0A2V0PJV5</accession>
<dbReference type="InParanoid" id="A0A2V0PJV5"/>
<reference evidence="1 2" key="1">
    <citation type="journal article" date="2018" name="Sci. Rep.">
        <title>Raphidocelis subcapitata (=Pseudokirchneriella subcapitata) provides an insight into genome evolution and environmental adaptations in the Sphaeropleales.</title>
        <authorList>
            <person name="Suzuki S."/>
            <person name="Yamaguchi H."/>
            <person name="Nakajima N."/>
            <person name="Kawachi M."/>
        </authorList>
    </citation>
    <scope>NUCLEOTIDE SEQUENCE [LARGE SCALE GENOMIC DNA]</scope>
    <source>
        <strain evidence="1 2">NIES-35</strain>
    </source>
</reference>